<keyword evidence="1" id="KW-1133">Transmembrane helix</keyword>
<keyword evidence="3" id="KW-1185">Reference proteome</keyword>
<evidence type="ECO:0000256" key="1">
    <source>
        <dbReference type="SAM" id="Phobius"/>
    </source>
</evidence>
<name>A0A8S1XAZ8_9CILI</name>
<evidence type="ECO:0008006" key="4">
    <source>
        <dbReference type="Google" id="ProtNLM"/>
    </source>
</evidence>
<organism evidence="2 3">
    <name type="scientific">Paramecium pentaurelia</name>
    <dbReference type="NCBI Taxonomy" id="43138"/>
    <lineage>
        <taxon>Eukaryota</taxon>
        <taxon>Sar</taxon>
        <taxon>Alveolata</taxon>
        <taxon>Ciliophora</taxon>
        <taxon>Intramacronucleata</taxon>
        <taxon>Oligohymenophorea</taxon>
        <taxon>Peniculida</taxon>
        <taxon>Parameciidae</taxon>
        <taxon>Paramecium</taxon>
    </lineage>
</organism>
<dbReference type="AlphaFoldDB" id="A0A8S1XAZ8"/>
<dbReference type="EMBL" id="CAJJDO010000118">
    <property type="protein sequence ID" value="CAD8198188.1"/>
    <property type="molecule type" value="Genomic_DNA"/>
</dbReference>
<feature type="transmembrane region" description="Helical" evidence="1">
    <location>
        <begin position="87"/>
        <end position="110"/>
    </location>
</feature>
<sequence>MQAWPKKKHYNLILNQKNGFLELNNQRLINNREDAIQIYYSQLRSIICIFQEYQQISKKTTFLFYIIEGQSKEQQSLYDDLEFSFKIIIQIFINSFMQIQCWLQVYLLILLCTRYKAQQEGLSLRVYCLQIIVKLLGYILNICHEIK</sequence>
<protein>
    <recommendedName>
        <fullName evidence="4">Transmembrane protein</fullName>
    </recommendedName>
</protein>
<keyword evidence="1" id="KW-0812">Transmembrane</keyword>
<dbReference type="Proteomes" id="UP000689195">
    <property type="component" value="Unassembled WGS sequence"/>
</dbReference>
<proteinExistence type="predicted"/>
<comment type="caution">
    <text evidence="2">The sequence shown here is derived from an EMBL/GenBank/DDBJ whole genome shotgun (WGS) entry which is preliminary data.</text>
</comment>
<evidence type="ECO:0000313" key="2">
    <source>
        <dbReference type="EMBL" id="CAD8198188.1"/>
    </source>
</evidence>
<evidence type="ECO:0000313" key="3">
    <source>
        <dbReference type="Proteomes" id="UP000689195"/>
    </source>
</evidence>
<reference evidence="2" key="1">
    <citation type="submission" date="2021-01" db="EMBL/GenBank/DDBJ databases">
        <authorList>
            <consortium name="Genoscope - CEA"/>
            <person name="William W."/>
        </authorList>
    </citation>
    <scope>NUCLEOTIDE SEQUENCE</scope>
</reference>
<keyword evidence="1" id="KW-0472">Membrane</keyword>
<gene>
    <name evidence="2" type="ORF">PPENT_87.1.T1180002</name>
</gene>
<accession>A0A8S1XAZ8</accession>